<dbReference type="InterPro" id="IPR002172">
    <property type="entry name" value="LDrepeatLR_classA_rpt"/>
</dbReference>
<dbReference type="InterPro" id="IPR013980">
    <property type="entry name" value="MANSC_dom"/>
</dbReference>
<evidence type="ECO:0000256" key="7">
    <source>
        <dbReference type="ARBA" id="ARBA00023136"/>
    </source>
</evidence>
<reference evidence="17" key="1">
    <citation type="journal article" date="2023" name="Science">
        <title>Genome structures resolve the early diversification of teleost fishes.</title>
        <authorList>
            <person name="Parey E."/>
            <person name="Louis A."/>
            <person name="Montfort J."/>
            <person name="Bouchez O."/>
            <person name="Roques C."/>
            <person name="Iampietro C."/>
            <person name="Lluch J."/>
            <person name="Castinel A."/>
            <person name="Donnadieu C."/>
            <person name="Desvignes T."/>
            <person name="Floi Bucao C."/>
            <person name="Jouanno E."/>
            <person name="Wen M."/>
            <person name="Mejri S."/>
            <person name="Dirks R."/>
            <person name="Jansen H."/>
            <person name="Henkel C."/>
            <person name="Chen W.J."/>
            <person name="Zahm M."/>
            <person name="Cabau C."/>
            <person name="Klopp C."/>
            <person name="Thompson A.W."/>
            <person name="Robinson-Rechavi M."/>
            <person name="Braasch I."/>
            <person name="Lecointre G."/>
            <person name="Bobe J."/>
            <person name="Postlethwait J.H."/>
            <person name="Berthelot C."/>
            <person name="Roest Crollius H."/>
            <person name="Guiguen Y."/>
        </authorList>
    </citation>
    <scope>NUCLEOTIDE SEQUENCE</scope>
    <source>
        <strain evidence="17">NC1722</strain>
    </source>
</reference>
<evidence type="ECO:0000256" key="1">
    <source>
        <dbReference type="ARBA" id="ARBA00004479"/>
    </source>
</evidence>
<dbReference type="GO" id="GO:0004867">
    <property type="term" value="F:serine-type endopeptidase inhibitor activity"/>
    <property type="evidence" value="ECO:0007669"/>
    <property type="project" value="InterPro"/>
</dbReference>
<accession>A0AAD7RN80</accession>
<dbReference type="FunFam" id="4.10.410.10:FF:000020">
    <property type="entry name" value="Collagen, type VI, alpha 3"/>
    <property type="match status" value="1"/>
</dbReference>
<dbReference type="InterPro" id="IPR036055">
    <property type="entry name" value="LDL_receptor-like_sf"/>
</dbReference>
<dbReference type="InterPro" id="IPR011106">
    <property type="entry name" value="MANSC_N"/>
</dbReference>
<dbReference type="PROSITE" id="PS50068">
    <property type="entry name" value="LDLRA_2"/>
    <property type="match status" value="1"/>
</dbReference>
<feature type="transmembrane region" description="Helical" evidence="14">
    <location>
        <begin position="531"/>
        <end position="555"/>
    </location>
</feature>
<dbReference type="PANTHER" id="PTHR46876:SF1">
    <property type="entry name" value="LOW-DENSITY LIPOPROTEIN RECEPTOR-RELATED PROTEIN 11"/>
    <property type="match status" value="1"/>
</dbReference>
<keyword evidence="7 14" id="KW-0472">Membrane</keyword>
<keyword evidence="3" id="KW-0597">Phosphoprotein</keyword>
<dbReference type="SMART" id="SM00131">
    <property type="entry name" value="KU"/>
    <property type="match status" value="1"/>
</dbReference>
<dbReference type="SMART" id="SM00765">
    <property type="entry name" value="MANEC"/>
    <property type="match status" value="1"/>
</dbReference>
<evidence type="ECO:0000256" key="4">
    <source>
        <dbReference type="ARBA" id="ARBA00022692"/>
    </source>
</evidence>
<protein>
    <recommendedName>
        <fullName evidence="11">Low-density lipoprotein receptor-related protein 11</fullName>
    </recommendedName>
</protein>
<dbReference type="PRINTS" id="PR00759">
    <property type="entry name" value="BASICPTASE"/>
</dbReference>
<sequence length="580" mass="64146">MNCVNMLCSASHHKRSIVCVTLLWTANIVLSKSSQISDIKSKISGVEELLEEFRKKLQQGHDLTREDGVGDVCLDGFNAIEEHIIRAKDSMDQGATFLTAPSRVYSWRDCLHACCVDPRCTVAVVQEDLDQSEDSLSCFLFNCTYRNKNVCTFFMQQGYSTYSRVHNTSGYTSPASSHPEFTKQTNSIKRPPDRLLADDPTMQEADEPPRSDAGQDVVIQLPTDWAVLDGRDSVDDHAVISYEWLLIKGDPSVNMKVTQPGILKLNDLQEGTYSFQLTVRDTVGQKSSDNVTISVLPPDHQAEVCTGRCSRYQFMCDDGCCIDITYACDGKQQCPDRSDEAFCQSFDGSRKAVTHSSRLPAGIRPVTQHREDDDQAMIPDGARKSMEDPNLPMESHNRGNTFPPLPPRVPNGQSGRAGSEPCSAPPAVGVCKAIMPRWYYDPVDRVCKHFIYGGCGGNDNNFLQESDCVAECIKKPGPIKQKSTTAHPPHKNTETPEPRQLAISEHKVESDIPESKPYPVLGGHPNPASGAVLPLALGLIITALLLLMVGCRLRLVRHKLKKAKPITSEESDYLINGMYL</sequence>
<dbReference type="Pfam" id="PF07502">
    <property type="entry name" value="MANEC"/>
    <property type="match status" value="1"/>
</dbReference>
<dbReference type="PANTHER" id="PTHR46876">
    <property type="entry name" value="LOW-DENSITY LIPOPROTEIN RECEPTOR-RELATED PROTEIN 11"/>
    <property type="match status" value="1"/>
</dbReference>
<name>A0AAD7RN80_9TELE</name>
<evidence type="ECO:0000313" key="18">
    <source>
        <dbReference type="Proteomes" id="UP001221898"/>
    </source>
</evidence>
<evidence type="ECO:0000256" key="9">
    <source>
        <dbReference type="ARBA" id="ARBA00023170"/>
    </source>
</evidence>
<evidence type="ECO:0000313" key="17">
    <source>
        <dbReference type="EMBL" id="KAJ8385926.1"/>
    </source>
</evidence>
<evidence type="ECO:0000256" key="10">
    <source>
        <dbReference type="ARBA" id="ARBA00023180"/>
    </source>
</evidence>
<dbReference type="CDD" id="cd00112">
    <property type="entry name" value="LDLa"/>
    <property type="match status" value="1"/>
</dbReference>
<dbReference type="SMART" id="SM00192">
    <property type="entry name" value="LDLa"/>
    <property type="match status" value="1"/>
</dbReference>
<keyword evidence="9" id="KW-0675">Receptor</keyword>
<dbReference type="AlphaFoldDB" id="A0AAD7RN80"/>
<evidence type="ECO:0000256" key="6">
    <source>
        <dbReference type="ARBA" id="ARBA00022989"/>
    </source>
</evidence>
<dbReference type="FunFam" id="2.60.40.10:FF:000061">
    <property type="entry name" value="Dyslexia-associated protein KIAA0319 homolog"/>
    <property type="match status" value="1"/>
</dbReference>
<evidence type="ECO:0000259" key="15">
    <source>
        <dbReference type="PROSITE" id="PS50279"/>
    </source>
</evidence>
<dbReference type="CDD" id="cd00146">
    <property type="entry name" value="PKD"/>
    <property type="match status" value="1"/>
</dbReference>
<dbReference type="GO" id="GO:0016020">
    <property type="term" value="C:membrane"/>
    <property type="evidence" value="ECO:0007669"/>
    <property type="project" value="UniProtKB-SubCell"/>
</dbReference>
<comment type="similarity">
    <text evidence="2">Belongs to the LDLR family.</text>
</comment>
<dbReference type="InterPro" id="IPR023415">
    <property type="entry name" value="LDLR_class-A_CS"/>
</dbReference>
<dbReference type="PROSITE" id="PS50279">
    <property type="entry name" value="BPTI_KUNITZ_2"/>
    <property type="match status" value="1"/>
</dbReference>
<evidence type="ECO:0000256" key="5">
    <source>
        <dbReference type="ARBA" id="ARBA00022729"/>
    </source>
</evidence>
<comment type="subcellular location">
    <subcellularLocation>
        <location evidence="1">Membrane</location>
        <topology evidence="1">Single-pass type I membrane protein</topology>
    </subcellularLocation>
</comment>
<dbReference type="InterPro" id="IPR013783">
    <property type="entry name" value="Ig-like_fold"/>
</dbReference>
<dbReference type="CDD" id="cd00109">
    <property type="entry name" value="Kunitz-type"/>
    <property type="match status" value="1"/>
</dbReference>
<dbReference type="Pfam" id="PF00057">
    <property type="entry name" value="Ldl_recept_a"/>
    <property type="match status" value="1"/>
</dbReference>
<keyword evidence="8 12" id="KW-1015">Disulfide bond</keyword>
<dbReference type="Pfam" id="PF22352">
    <property type="entry name" value="K319L-like_PKD"/>
    <property type="match status" value="1"/>
</dbReference>
<organism evidence="17 18">
    <name type="scientific">Aldrovandia affinis</name>
    <dbReference type="NCBI Taxonomy" id="143900"/>
    <lineage>
        <taxon>Eukaryota</taxon>
        <taxon>Metazoa</taxon>
        <taxon>Chordata</taxon>
        <taxon>Craniata</taxon>
        <taxon>Vertebrata</taxon>
        <taxon>Euteleostomi</taxon>
        <taxon>Actinopterygii</taxon>
        <taxon>Neopterygii</taxon>
        <taxon>Teleostei</taxon>
        <taxon>Notacanthiformes</taxon>
        <taxon>Halosauridae</taxon>
        <taxon>Aldrovandia</taxon>
    </lineage>
</organism>
<feature type="domain" description="MANSC" evidence="16">
    <location>
        <begin position="79"/>
        <end position="162"/>
    </location>
</feature>
<feature type="disulfide bond" evidence="12">
    <location>
        <begin position="328"/>
        <end position="343"/>
    </location>
</feature>
<comment type="caution">
    <text evidence="17">The sequence shown here is derived from an EMBL/GenBank/DDBJ whole genome shotgun (WGS) entry which is preliminary data.</text>
</comment>
<evidence type="ECO:0000256" key="2">
    <source>
        <dbReference type="ARBA" id="ARBA00009939"/>
    </source>
</evidence>
<dbReference type="InterPro" id="IPR020901">
    <property type="entry name" value="Prtase_inh_Kunz-CS"/>
</dbReference>
<evidence type="ECO:0000256" key="14">
    <source>
        <dbReference type="SAM" id="Phobius"/>
    </source>
</evidence>
<dbReference type="Gene3D" id="4.10.400.10">
    <property type="entry name" value="Low-density Lipoprotein Receptor"/>
    <property type="match status" value="1"/>
</dbReference>
<dbReference type="SMART" id="SM00089">
    <property type="entry name" value="PKD"/>
    <property type="match status" value="1"/>
</dbReference>
<dbReference type="InterPro" id="IPR035986">
    <property type="entry name" value="PKD_dom_sf"/>
</dbReference>
<feature type="region of interest" description="Disordered" evidence="13">
    <location>
        <begin position="170"/>
        <end position="216"/>
    </location>
</feature>
<keyword evidence="18" id="KW-1185">Reference proteome</keyword>
<proteinExistence type="inferred from homology"/>
<evidence type="ECO:0000256" key="12">
    <source>
        <dbReference type="PROSITE-ProRule" id="PRU00124"/>
    </source>
</evidence>
<feature type="domain" description="BPTI/Kunitz inhibitor" evidence="15">
    <location>
        <begin position="422"/>
        <end position="472"/>
    </location>
</feature>
<dbReference type="Gene3D" id="4.10.410.10">
    <property type="entry name" value="Pancreatic trypsin inhibitor Kunitz domain"/>
    <property type="match status" value="1"/>
</dbReference>
<dbReference type="InterPro" id="IPR022409">
    <property type="entry name" value="PKD/Chitinase_dom"/>
</dbReference>
<dbReference type="FunFam" id="4.10.400.10:FF:000067">
    <property type="entry name" value="Serine peptidase inhibitor, Kunitz type 1"/>
    <property type="match status" value="1"/>
</dbReference>
<dbReference type="SUPFAM" id="SSF49299">
    <property type="entry name" value="PKD domain"/>
    <property type="match status" value="1"/>
</dbReference>
<dbReference type="InterPro" id="IPR002223">
    <property type="entry name" value="Kunitz_BPTI"/>
</dbReference>
<dbReference type="PROSITE" id="PS00280">
    <property type="entry name" value="BPTI_KUNITZ_1"/>
    <property type="match status" value="1"/>
</dbReference>
<dbReference type="EMBL" id="JAINUG010000238">
    <property type="protein sequence ID" value="KAJ8385926.1"/>
    <property type="molecule type" value="Genomic_DNA"/>
</dbReference>
<keyword evidence="4 14" id="KW-0812">Transmembrane</keyword>
<evidence type="ECO:0000256" key="3">
    <source>
        <dbReference type="ARBA" id="ARBA00022553"/>
    </source>
</evidence>
<dbReference type="SUPFAM" id="SSF57362">
    <property type="entry name" value="BPTI-like"/>
    <property type="match status" value="1"/>
</dbReference>
<keyword evidence="6 14" id="KW-1133">Transmembrane helix</keyword>
<dbReference type="PROSITE" id="PS01209">
    <property type="entry name" value="LDLRA_1"/>
    <property type="match status" value="1"/>
</dbReference>
<dbReference type="PROSITE" id="PS50986">
    <property type="entry name" value="MANSC"/>
    <property type="match status" value="1"/>
</dbReference>
<dbReference type="Gene3D" id="2.60.40.10">
    <property type="entry name" value="Immunoglobulins"/>
    <property type="match status" value="1"/>
</dbReference>
<dbReference type="SUPFAM" id="SSF57424">
    <property type="entry name" value="LDL receptor-like module"/>
    <property type="match status" value="1"/>
</dbReference>
<dbReference type="InterPro" id="IPR036880">
    <property type="entry name" value="Kunitz_BPTI_sf"/>
</dbReference>
<keyword evidence="10" id="KW-0325">Glycoprotein</keyword>
<gene>
    <name evidence="17" type="ORF">AAFF_G00178880</name>
</gene>
<evidence type="ECO:0000256" key="8">
    <source>
        <dbReference type="ARBA" id="ARBA00023157"/>
    </source>
</evidence>
<evidence type="ECO:0000259" key="16">
    <source>
        <dbReference type="PROSITE" id="PS50986"/>
    </source>
</evidence>
<feature type="disulfide bond" evidence="12">
    <location>
        <begin position="316"/>
        <end position="334"/>
    </location>
</feature>
<evidence type="ECO:0000256" key="11">
    <source>
        <dbReference type="ARBA" id="ARBA00074260"/>
    </source>
</evidence>
<dbReference type="Proteomes" id="UP001221898">
    <property type="component" value="Unassembled WGS sequence"/>
</dbReference>
<evidence type="ECO:0000256" key="13">
    <source>
        <dbReference type="SAM" id="MobiDB-lite"/>
    </source>
</evidence>
<feature type="disulfide bond" evidence="12">
    <location>
        <begin position="309"/>
        <end position="321"/>
    </location>
</feature>
<keyword evidence="5" id="KW-0732">Signal</keyword>
<dbReference type="Pfam" id="PF00014">
    <property type="entry name" value="Kunitz_BPTI"/>
    <property type="match status" value="1"/>
</dbReference>
<feature type="region of interest" description="Disordered" evidence="13">
    <location>
        <begin position="479"/>
        <end position="500"/>
    </location>
</feature>